<sequence>MNKLLPKKPWHYLVLCAIVLSAALGIFFRSSLFPSPKQPVTLNAMLQQIRSAPETWKATEGDVSMLILDMQKNNVAGAAVAPSGIFVTAKSGKKYFIADGSGRFASLALSQYHKNDTDAFPLAVLDKDVEGPYNWRADVGLLLTLSLLGVLLLQGFRMTGGGFKFSKTEKPVTFDDVIGANEAKAALRDIKTYLKDAKAFAELGAKPPKGVLLSGPPGTGKTQLAKALAGECGVNFIAATGGDFSAMFLGVGSSRVKALFKKARKNAPCIVFLDEIDGIGRRTNTENGGPAESEGNRIINQILAEMDGFSSSSGVIVIGATNYPDAVDPALLREGRFDRKIQVSLPDVAERAELFRLYTKKLKAVADLDFAQLGRLTTGLTPAAIAYVANHAALITARNEEKEISMRNFVEAIEVCRMGEKNGSGSALTEAERERIAVHEAGHAIMAQVLGCGQVEKVTILSRGQALGVTLVTQKEDKHLHLKSELEHRIQMLLGGRAAELITYDDASSGASSDLKEASRLALSMVATLGLGDNGTLFSLEALAALNIAPDTKIVVAEAEAVLTTQNERCLETLRKLEGALKQLTAQLLEHETIDGAEVARIVAEAQAEHGERRRTDSPMRSLPAMVPGLAQEATQQAA</sequence>
<evidence type="ECO:0000313" key="6">
    <source>
        <dbReference type="EMBL" id="MEC5388119.1"/>
    </source>
</evidence>
<dbReference type="SUPFAM" id="SSF140990">
    <property type="entry name" value="FtsH protease domain-like"/>
    <property type="match status" value="1"/>
</dbReference>
<dbReference type="Pfam" id="PF00004">
    <property type="entry name" value="AAA"/>
    <property type="match status" value="1"/>
</dbReference>
<dbReference type="SMART" id="SM00382">
    <property type="entry name" value="AAA"/>
    <property type="match status" value="1"/>
</dbReference>
<feature type="region of interest" description="Disordered" evidence="3">
    <location>
        <begin position="608"/>
        <end position="639"/>
    </location>
</feature>
<dbReference type="InterPro" id="IPR003959">
    <property type="entry name" value="ATPase_AAA_core"/>
</dbReference>
<evidence type="ECO:0000256" key="2">
    <source>
        <dbReference type="SAM" id="Coils"/>
    </source>
</evidence>
<evidence type="ECO:0000256" key="1">
    <source>
        <dbReference type="RuleBase" id="RU003651"/>
    </source>
</evidence>
<evidence type="ECO:0000256" key="3">
    <source>
        <dbReference type="SAM" id="MobiDB-lite"/>
    </source>
</evidence>
<dbReference type="Proteomes" id="UP001331561">
    <property type="component" value="Unassembled WGS sequence"/>
</dbReference>
<feature type="transmembrane region" description="Helical" evidence="4">
    <location>
        <begin position="139"/>
        <end position="156"/>
    </location>
</feature>
<dbReference type="PROSITE" id="PS00674">
    <property type="entry name" value="AAA"/>
    <property type="match status" value="1"/>
</dbReference>
<protein>
    <submittedName>
        <fullName evidence="6">AAA family ATPase</fullName>
    </submittedName>
</protein>
<reference evidence="6 7" key="1">
    <citation type="submission" date="2024-01" db="EMBL/GenBank/DDBJ databases">
        <title>Uliginosibacterium soil sp. nov.</title>
        <authorList>
            <person name="Lv Y."/>
        </authorList>
    </citation>
    <scope>NUCLEOTIDE SEQUENCE [LARGE SCALE GENOMIC DNA]</scope>
    <source>
        <strain evidence="6 7">H3</strain>
    </source>
</reference>
<dbReference type="InterPro" id="IPR000642">
    <property type="entry name" value="Peptidase_M41"/>
</dbReference>
<keyword evidence="4" id="KW-0812">Transmembrane</keyword>
<dbReference type="SUPFAM" id="SSF52540">
    <property type="entry name" value="P-loop containing nucleoside triphosphate hydrolases"/>
    <property type="match status" value="1"/>
</dbReference>
<comment type="caution">
    <text evidence="6">The sequence shown here is derived from an EMBL/GenBank/DDBJ whole genome shotgun (WGS) entry which is preliminary data.</text>
</comment>
<dbReference type="EMBL" id="JAYXHS010000004">
    <property type="protein sequence ID" value="MEC5388119.1"/>
    <property type="molecule type" value="Genomic_DNA"/>
</dbReference>
<feature type="domain" description="AAA+ ATPase" evidence="5">
    <location>
        <begin position="207"/>
        <end position="347"/>
    </location>
</feature>
<keyword evidence="4" id="KW-1133">Transmembrane helix</keyword>
<dbReference type="Gene3D" id="1.20.58.760">
    <property type="entry name" value="Peptidase M41"/>
    <property type="match status" value="1"/>
</dbReference>
<keyword evidence="4" id="KW-0472">Membrane</keyword>
<organism evidence="6 7">
    <name type="scientific">Uliginosibacterium silvisoli</name>
    <dbReference type="NCBI Taxonomy" id="3114758"/>
    <lineage>
        <taxon>Bacteria</taxon>
        <taxon>Pseudomonadati</taxon>
        <taxon>Pseudomonadota</taxon>
        <taxon>Betaproteobacteria</taxon>
        <taxon>Rhodocyclales</taxon>
        <taxon>Zoogloeaceae</taxon>
        <taxon>Uliginosibacterium</taxon>
    </lineage>
</organism>
<dbReference type="Gene3D" id="1.10.8.60">
    <property type="match status" value="1"/>
</dbReference>
<keyword evidence="2" id="KW-0175">Coiled coil</keyword>
<feature type="coiled-coil region" evidence="2">
    <location>
        <begin position="567"/>
        <end position="594"/>
    </location>
</feature>
<evidence type="ECO:0000313" key="7">
    <source>
        <dbReference type="Proteomes" id="UP001331561"/>
    </source>
</evidence>
<dbReference type="PANTHER" id="PTHR23076:SF97">
    <property type="entry name" value="ATP-DEPENDENT ZINC METALLOPROTEASE YME1L1"/>
    <property type="match status" value="1"/>
</dbReference>
<dbReference type="RefSeq" id="WP_327601087.1">
    <property type="nucleotide sequence ID" value="NZ_JAYXHS010000004.1"/>
</dbReference>
<dbReference type="Gene3D" id="3.40.50.300">
    <property type="entry name" value="P-loop containing nucleotide triphosphate hydrolases"/>
    <property type="match status" value="1"/>
</dbReference>
<dbReference type="Pfam" id="PF01434">
    <property type="entry name" value="Peptidase_M41"/>
    <property type="match status" value="1"/>
</dbReference>
<feature type="transmembrane region" description="Helical" evidence="4">
    <location>
        <begin position="12"/>
        <end position="32"/>
    </location>
</feature>
<dbReference type="InterPro" id="IPR003593">
    <property type="entry name" value="AAA+_ATPase"/>
</dbReference>
<keyword evidence="7" id="KW-1185">Reference proteome</keyword>
<dbReference type="InterPro" id="IPR027417">
    <property type="entry name" value="P-loop_NTPase"/>
</dbReference>
<evidence type="ECO:0000259" key="5">
    <source>
        <dbReference type="SMART" id="SM00382"/>
    </source>
</evidence>
<comment type="similarity">
    <text evidence="1">Belongs to the AAA ATPase family.</text>
</comment>
<evidence type="ECO:0000256" key="4">
    <source>
        <dbReference type="SAM" id="Phobius"/>
    </source>
</evidence>
<keyword evidence="1" id="KW-0067">ATP-binding</keyword>
<keyword evidence="1" id="KW-0547">Nucleotide-binding</keyword>
<name>A0ABU6K8A9_9RHOO</name>
<gene>
    <name evidence="6" type="ORF">VVD49_20465</name>
</gene>
<proteinExistence type="inferred from homology"/>
<dbReference type="InterPro" id="IPR037219">
    <property type="entry name" value="Peptidase_M41-like"/>
</dbReference>
<dbReference type="PANTHER" id="PTHR23076">
    <property type="entry name" value="METALLOPROTEASE M41 FTSH"/>
    <property type="match status" value="1"/>
</dbReference>
<accession>A0ABU6K8A9</accession>
<feature type="compositionally biased region" description="Basic and acidic residues" evidence="3">
    <location>
        <begin position="608"/>
        <end position="618"/>
    </location>
</feature>
<dbReference type="InterPro" id="IPR003960">
    <property type="entry name" value="ATPase_AAA_CS"/>
</dbReference>